<gene>
    <name evidence="1" type="primary">rsfS</name>
    <name evidence="1" type="ORF">E5358_05995</name>
</gene>
<evidence type="ECO:0000313" key="1">
    <source>
        <dbReference type="EMBL" id="TGX82602.1"/>
    </source>
</evidence>
<dbReference type="Proteomes" id="UP000308886">
    <property type="component" value="Unassembled WGS sequence"/>
</dbReference>
<name>A0AC61QQR6_9BACT</name>
<reference evidence="1" key="1">
    <citation type="submission" date="2019-04" db="EMBL/GenBank/DDBJ databases">
        <title>Microbes associate with the intestines of laboratory mice.</title>
        <authorList>
            <person name="Navarre W."/>
            <person name="Wong E."/>
            <person name="Huang K."/>
            <person name="Tropini C."/>
            <person name="Ng K."/>
            <person name="Yu B."/>
        </authorList>
    </citation>
    <scope>NUCLEOTIDE SEQUENCE</scope>
    <source>
        <strain evidence="1">NM73_A23</strain>
    </source>
</reference>
<proteinExistence type="predicted"/>
<sequence length="120" mass="13474">MTEEIKTLVNKVVETIQDKKGRGITVIDLSDIDGCITKAFVVCEGGSPSQVEAISDNIEEKMRVDLKEKPIKTAGLENCVWVAMDYVDIMVHIFVPETREHYDLEHLWSDAPSEVIPDVD</sequence>
<comment type="caution">
    <text evidence="1">The sequence shown here is derived from an EMBL/GenBank/DDBJ whole genome shotgun (WGS) entry which is preliminary data.</text>
</comment>
<accession>A0AC61QQR6</accession>
<keyword evidence="2" id="KW-1185">Reference proteome</keyword>
<protein>
    <submittedName>
        <fullName evidence="1">Ribosome silencing factor</fullName>
    </submittedName>
</protein>
<organism evidence="1 2">
    <name type="scientific">Palleniella muris</name>
    <dbReference type="NCBI Taxonomy" id="3038145"/>
    <lineage>
        <taxon>Bacteria</taxon>
        <taxon>Pseudomonadati</taxon>
        <taxon>Bacteroidota</taxon>
        <taxon>Bacteroidia</taxon>
        <taxon>Bacteroidales</taxon>
        <taxon>Prevotellaceae</taxon>
        <taxon>Palleniella</taxon>
    </lineage>
</organism>
<dbReference type="EMBL" id="SRZC01000008">
    <property type="protein sequence ID" value="TGX82602.1"/>
    <property type="molecule type" value="Genomic_DNA"/>
</dbReference>
<evidence type="ECO:0000313" key="2">
    <source>
        <dbReference type="Proteomes" id="UP000308886"/>
    </source>
</evidence>